<protein>
    <submittedName>
        <fullName evidence="2">Uncharacterized protein</fullName>
    </submittedName>
</protein>
<organism evidence="2 3">
    <name type="scientific">Sphaerotilus microaerophilus</name>
    <dbReference type="NCBI Taxonomy" id="2914710"/>
    <lineage>
        <taxon>Bacteria</taxon>
        <taxon>Pseudomonadati</taxon>
        <taxon>Pseudomonadota</taxon>
        <taxon>Betaproteobacteria</taxon>
        <taxon>Burkholderiales</taxon>
        <taxon>Sphaerotilaceae</taxon>
        <taxon>Sphaerotilus</taxon>
    </lineage>
</organism>
<proteinExistence type="predicted"/>
<keyword evidence="3" id="KW-1185">Reference proteome</keyword>
<evidence type="ECO:0000313" key="3">
    <source>
        <dbReference type="Proteomes" id="UP001057498"/>
    </source>
</evidence>
<dbReference type="RefSeq" id="WP_251969097.1">
    <property type="nucleotide sequence ID" value="NZ_AP025730.1"/>
</dbReference>
<dbReference type="Proteomes" id="UP001057498">
    <property type="component" value="Chromosome"/>
</dbReference>
<evidence type="ECO:0000256" key="1">
    <source>
        <dbReference type="SAM" id="MobiDB-lite"/>
    </source>
</evidence>
<gene>
    <name evidence="2" type="ORF">CATMQ487_27110</name>
</gene>
<dbReference type="EMBL" id="AP025730">
    <property type="protein sequence ID" value="BDI05741.1"/>
    <property type="molecule type" value="Genomic_DNA"/>
</dbReference>
<name>A0ABN6PRM5_9BURK</name>
<accession>A0ABN6PRM5</accession>
<reference evidence="2" key="1">
    <citation type="submission" date="2022-04" db="EMBL/GenBank/DDBJ databases">
        <title>Whole genome sequence of Sphaerotilus sp. FB-5.</title>
        <authorList>
            <person name="Takeda M."/>
            <person name="Narihara S."/>
            <person name="Akimoto M."/>
            <person name="Akimoto R."/>
            <person name="Nishiyashiki S."/>
            <person name="Murakami T."/>
        </authorList>
    </citation>
    <scope>NUCLEOTIDE SEQUENCE</scope>
    <source>
        <strain evidence="2">FB-5</strain>
    </source>
</reference>
<feature type="compositionally biased region" description="Basic and acidic residues" evidence="1">
    <location>
        <begin position="8"/>
        <end position="25"/>
    </location>
</feature>
<sequence length="63" mass="6867">MATPNYSYEKRQRELAKKRKAEEKRQRKLTRPDGSPEGDAGAPEAGESSAPDTPASETPPAKP</sequence>
<feature type="region of interest" description="Disordered" evidence="1">
    <location>
        <begin position="1"/>
        <end position="63"/>
    </location>
</feature>
<evidence type="ECO:0000313" key="2">
    <source>
        <dbReference type="EMBL" id="BDI05741.1"/>
    </source>
</evidence>